<proteinExistence type="predicted"/>
<sequence length="133" mass="15343">MCSAIEVNDHIISFGDHKILPVLLRNGDVRWLRWGERHGVPSPWIAGPCARLDSIQAGKWDRYQPVPVKLPVRRYMERNARNKPYWVRLNEGEYLQGLAARVGDEVRVYVVTVDTPAAYRHVSDRWPRVIAAT</sequence>
<organism evidence="1 2">
    <name type="scientific">Fluviicoccus keumensis</name>
    <dbReference type="NCBI Taxonomy" id="1435465"/>
    <lineage>
        <taxon>Bacteria</taxon>
        <taxon>Pseudomonadati</taxon>
        <taxon>Pseudomonadota</taxon>
        <taxon>Gammaproteobacteria</taxon>
        <taxon>Moraxellales</taxon>
        <taxon>Moraxellaceae</taxon>
        <taxon>Fluviicoccus</taxon>
    </lineage>
</organism>
<gene>
    <name evidence="1" type="ORF">EV700_1997</name>
</gene>
<accession>A0A4Q7Z483</accession>
<evidence type="ECO:0000313" key="2">
    <source>
        <dbReference type="Proteomes" id="UP000292423"/>
    </source>
</evidence>
<dbReference type="AlphaFoldDB" id="A0A4Q7Z483"/>
<dbReference type="EMBL" id="SHKX01000012">
    <property type="protein sequence ID" value="RZU45182.1"/>
    <property type="molecule type" value="Genomic_DNA"/>
</dbReference>
<keyword evidence="2" id="KW-1185">Reference proteome</keyword>
<name>A0A4Q7Z483_9GAMM</name>
<reference evidence="1 2" key="1">
    <citation type="submission" date="2019-02" db="EMBL/GenBank/DDBJ databases">
        <title>Genomic Encyclopedia of Type Strains, Phase IV (KMG-IV): sequencing the most valuable type-strain genomes for metagenomic binning, comparative biology and taxonomic classification.</title>
        <authorList>
            <person name="Goeker M."/>
        </authorList>
    </citation>
    <scope>NUCLEOTIDE SEQUENCE [LARGE SCALE GENOMIC DNA]</scope>
    <source>
        <strain evidence="1 2">DSM 105135</strain>
    </source>
</reference>
<evidence type="ECO:0000313" key="1">
    <source>
        <dbReference type="EMBL" id="RZU45182.1"/>
    </source>
</evidence>
<dbReference type="Proteomes" id="UP000292423">
    <property type="component" value="Unassembled WGS sequence"/>
</dbReference>
<protein>
    <submittedName>
        <fullName evidence="1">Uncharacterized protein</fullName>
    </submittedName>
</protein>
<comment type="caution">
    <text evidence="1">The sequence shown here is derived from an EMBL/GenBank/DDBJ whole genome shotgun (WGS) entry which is preliminary data.</text>
</comment>